<dbReference type="EMBL" id="JAFREP010000004">
    <property type="protein sequence ID" value="MBO1317950.1"/>
    <property type="molecule type" value="Genomic_DNA"/>
</dbReference>
<name>A0A8J7QG80_9BACT</name>
<sequence>MSKGNVYANSRSVVHKGDSLTNVSAVPDVCKTPTPGGPIPIPYINVAFDRNLTKGTKKVRIAGNSIAISKSKLSTSTGDEPGTLGGIVSGKFKGKMAWGTSSMNVKAEGKGVVRFMDITMHNGNTYNTAWTQMGNPAVVTATAYGDDTPCDVCGKDPLTHRTHETVSAAADCSKLLKKLEEQAEAVDKRISDLSIEAAAIGKKMDELSEAHDQAIQTAHDNLKGFVGKDIAAFFKSASKEDKAEYLRINKIKTDLQKNNPNQAELDKMKKDQKAKMAEAKELNENGKRVYKDFPNGFMVGVLVCKCEEKPKKWASMSGAFVTPGFKEVAEKEGFIVVGPEALGSNDATYSEATSPRLQMAQSQEEKDQIRKDMSAKYKDMAKDPAPASPTRGNCAAPKLIQACLKAGHAVGTVSEKWFAPFQSDKYKVEQSRLEHQPNGSLKSEDRTFSHGDTVPSCDTCKRELPPMLCDSDKHKCK</sequence>
<reference evidence="3" key="1">
    <citation type="submission" date="2021-03" db="EMBL/GenBank/DDBJ databases">
        <authorList>
            <person name="Wang G."/>
        </authorList>
    </citation>
    <scope>NUCLEOTIDE SEQUENCE</scope>
    <source>
        <strain evidence="3">KCTC 12899</strain>
    </source>
</reference>
<proteinExistence type="predicted"/>
<protein>
    <submittedName>
        <fullName evidence="3">DUF4150 domain-containing protein</fullName>
    </submittedName>
</protein>
<feature type="region of interest" description="Disordered" evidence="2">
    <location>
        <begin position="429"/>
        <end position="457"/>
    </location>
</feature>
<feature type="coiled-coil region" evidence="1">
    <location>
        <begin position="169"/>
        <end position="196"/>
    </location>
</feature>
<dbReference type="Proteomes" id="UP000664417">
    <property type="component" value="Unassembled WGS sequence"/>
</dbReference>
<dbReference type="AlphaFoldDB" id="A0A8J7QG80"/>
<keyword evidence="1" id="KW-0175">Coiled coil</keyword>
<keyword evidence="4" id="KW-1185">Reference proteome</keyword>
<evidence type="ECO:0000313" key="3">
    <source>
        <dbReference type="EMBL" id="MBO1317950.1"/>
    </source>
</evidence>
<comment type="caution">
    <text evidence="3">The sequence shown here is derived from an EMBL/GenBank/DDBJ whole genome shotgun (WGS) entry which is preliminary data.</text>
</comment>
<gene>
    <name evidence="3" type="ORF">J3U88_05710</name>
</gene>
<evidence type="ECO:0000256" key="2">
    <source>
        <dbReference type="SAM" id="MobiDB-lite"/>
    </source>
</evidence>
<dbReference type="Pfam" id="PF13665">
    <property type="entry name" value="Tox-PAAR-like"/>
    <property type="match status" value="1"/>
</dbReference>
<accession>A0A8J7QG80</accession>
<organism evidence="3 4">
    <name type="scientific">Acanthopleuribacter pedis</name>
    <dbReference type="NCBI Taxonomy" id="442870"/>
    <lineage>
        <taxon>Bacteria</taxon>
        <taxon>Pseudomonadati</taxon>
        <taxon>Acidobacteriota</taxon>
        <taxon>Holophagae</taxon>
        <taxon>Acanthopleuribacterales</taxon>
        <taxon>Acanthopleuribacteraceae</taxon>
        <taxon>Acanthopleuribacter</taxon>
    </lineage>
</organism>
<dbReference type="RefSeq" id="WP_207857468.1">
    <property type="nucleotide sequence ID" value="NZ_JAFREP010000004.1"/>
</dbReference>
<evidence type="ECO:0000313" key="4">
    <source>
        <dbReference type="Proteomes" id="UP000664417"/>
    </source>
</evidence>
<evidence type="ECO:0000256" key="1">
    <source>
        <dbReference type="SAM" id="Coils"/>
    </source>
</evidence>